<evidence type="ECO:0000313" key="2">
    <source>
        <dbReference type="Proteomes" id="UP001289374"/>
    </source>
</evidence>
<dbReference type="InterPro" id="IPR043129">
    <property type="entry name" value="ATPase_NBD"/>
</dbReference>
<dbReference type="Proteomes" id="UP001289374">
    <property type="component" value="Unassembled WGS sequence"/>
</dbReference>
<gene>
    <name evidence="1" type="ORF">Sango_2772300</name>
</gene>
<comment type="caution">
    <text evidence="1">The sequence shown here is derived from an EMBL/GenBank/DDBJ whole genome shotgun (WGS) entry which is preliminary data.</text>
</comment>
<organism evidence="1 2">
    <name type="scientific">Sesamum angolense</name>
    <dbReference type="NCBI Taxonomy" id="2727404"/>
    <lineage>
        <taxon>Eukaryota</taxon>
        <taxon>Viridiplantae</taxon>
        <taxon>Streptophyta</taxon>
        <taxon>Embryophyta</taxon>
        <taxon>Tracheophyta</taxon>
        <taxon>Spermatophyta</taxon>
        <taxon>Magnoliopsida</taxon>
        <taxon>eudicotyledons</taxon>
        <taxon>Gunneridae</taxon>
        <taxon>Pentapetalae</taxon>
        <taxon>asterids</taxon>
        <taxon>lamiids</taxon>
        <taxon>Lamiales</taxon>
        <taxon>Pedaliaceae</taxon>
        <taxon>Sesamum</taxon>
    </lineage>
</organism>
<keyword evidence="2" id="KW-1185">Reference proteome</keyword>
<reference evidence="1" key="1">
    <citation type="submission" date="2020-06" db="EMBL/GenBank/DDBJ databases">
        <authorList>
            <person name="Li T."/>
            <person name="Hu X."/>
            <person name="Zhang T."/>
            <person name="Song X."/>
            <person name="Zhang H."/>
            <person name="Dai N."/>
            <person name="Sheng W."/>
            <person name="Hou X."/>
            <person name="Wei L."/>
        </authorList>
    </citation>
    <scope>NUCLEOTIDE SEQUENCE</scope>
    <source>
        <strain evidence="1">K16</strain>
        <tissue evidence="1">Leaf</tissue>
    </source>
</reference>
<feature type="non-terminal residue" evidence="1">
    <location>
        <position position="101"/>
    </location>
</feature>
<dbReference type="Pfam" id="PF00022">
    <property type="entry name" value="Actin"/>
    <property type="match status" value="1"/>
</dbReference>
<name>A0AAE1T765_9LAMI</name>
<dbReference type="Gene3D" id="3.30.420.40">
    <property type="match status" value="1"/>
</dbReference>
<accession>A0AAE1T765</accession>
<protein>
    <submittedName>
        <fullName evidence="1">Actin-related protein 5</fullName>
    </submittedName>
</protein>
<dbReference type="AlphaFoldDB" id="A0AAE1T765"/>
<dbReference type="InterPro" id="IPR004000">
    <property type="entry name" value="Actin"/>
</dbReference>
<reference evidence="1" key="2">
    <citation type="journal article" date="2024" name="Plant">
        <title>Genomic evolution and insights into agronomic trait innovations of Sesamum species.</title>
        <authorList>
            <person name="Miao H."/>
            <person name="Wang L."/>
            <person name="Qu L."/>
            <person name="Liu H."/>
            <person name="Sun Y."/>
            <person name="Le M."/>
            <person name="Wang Q."/>
            <person name="Wei S."/>
            <person name="Zheng Y."/>
            <person name="Lin W."/>
            <person name="Duan Y."/>
            <person name="Cao H."/>
            <person name="Xiong S."/>
            <person name="Wang X."/>
            <person name="Wei L."/>
            <person name="Li C."/>
            <person name="Ma Q."/>
            <person name="Ju M."/>
            <person name="Zhao R."/>
            <person name="Li G."/>
            <person name="Mu C."/>
            <person name="Tian Q."/>
            <person name="Mei H."/>
            <person name="Zhang T."/>
            <person name="Gao T."/>
            <person name="Zhang H."/>
        </authorList>
    </citation>
    <scope>NUCLEOTIDE SEQUENCE</scope>
    <source>
        <strain evidence="1">K16</strain>
    </source>
</reference>
<sequence length="101" mass="11748">MPFISKIERQSDYSSFASTHPIVIDNGGSYFRIGWAGENDPRVIFRNIIQRPRHKITGWAERSHSHFGETITVVGDHNPALLKYFDCTRPNNKFLFLLWNI</sequence>
<dbReference type="SUPFAM" id="SSF53067">
    <property type="entry name" value="Actin-like ATPase domain"/>
    <property type="match status" value="1"/>
</dbReference>
<evidence type="ECO:0000313" key="1">
    <source>
        <dbReference type="EMBL" id="KAK4383473.1"/>
    </source>
</evidence>
<dbReference type="EMBL" id="JACGWL010000561">
    <property type="protein sequence ID" value="KAK4383473.1"/>
    <property type="molecule type" value="Genomic_DNA"/>
</dbReference>
<proteinExistence type="predicted"/>